<organism evidence="10 11">
    <name type="scientific">Ditylenchus destructor</name>
    <dbReference type="NCBI Taxonomy" id="166010"/>
    <lineage>
        <taxon>Eukaryota</taxon>
        <taxon>Metazoa</taxon>
        <taxon>Ecdysozoa</taxon>
        <taxon>Nematoda</taxon>
        <taxon>Chromadorea</taxon>
        <taxon>Rhabditida</taxon>
        <taxon>Tylenchina</taxon>
        <taxon>Tylenchomorpha</taxon>
        <taxon>Sphaerularioidea</taxon>
        <taxon>Anguinidae</taxon>
        <taxon>Anguininae</taxon>
        <taxon>Ditylenchus</taxon>
    </lineage>
</organism>
<dbReference type="AlphaFoldDB" id="A0AAD4MFM6"/>
<protein>
    <submittedName>
        <fullName evidence="10">LITAF-like zinc ribbon domain-containing protein</fullName>
    </submittedName>
</protein>
<dbReference type="GO" id="GO:0031902">
    <property type="term" value="C:late endosome membrane"/>
    <property type="evidence" value="ECO:0007669"/>
    <property type="project" value="UniProtKB-SubCell"/>
</dbReference>
<evidence type="ECO:0000256" key="5">
    <source>
        <dbReference type="ARBA" id="ARBA00022723"/>
    </source>
</evidence>
<evidence type="ECO:0000256" key="2">
    <source>
        <dbReference type="ARBA" id="ARBA00004481"/>
    </source>
</evidence>
<comment type="subcellular location">
    <subcellularLocation>
        <location evidence="2">Endosome membrane</location>
        <topology evidence="2">Peripheral membrane protein</topology>
    </subcellularLocation>
    <subcellularLocation>
        <location evidence="1">Late endosome membrane</location>
    </subcellularLocation>
    <subcellularLocation>
        <location evidence="3">Lysosome membrane</location>
        <topology evidence="3">Peripheral membrane protein</topology>
        <orientation evidence="3">Cytoplasmic side</orientation>
    </subcellularLocation>
</comment>
<keyword evidence="7 8" id="KW-0472">Membrane</keyword>
<evidence type="ECO:0000256" key="8">
    <source>
        <dbReference type="SAM" id="Phobius"/>
    </source>
</evidence>
<dbReference type="PANTHER" id="PTHR23292">
    <property type="entry name" value="LIPOPOLYSACCHARIDE-INDUCED TUMOR NECROSIS FACTOR-ALPHA FACTOR"/>
    <property type="match status" value="1"/>
</dbReference>
<evidence type="ECO:0000259" key="9">
    <source>
        <dbReference type="PROSITE" id="PS51837"/>
    </source>
</evidence>
<keyword evidence="6" id="KW-0862">Zinc</keyword>
<dbReference type="PANTHER" id="PTHR23292:SF6">
    <property type="entry name" value="FI16602P1-RELATED"/>
    <property type="match status" value="1"/>
</dbReference>
<dbReference type="Proteomes" id="UP001201812">
    <property type="component" value="Unassembled WGS sequence"/>
</dbReference>
<evidence type="ECO:0000256" key="4">
    <source>
        <dbReference type="ARBA" id="ARBA00005975"/>
    </source>
</evidence>
<evidence type="ECO:0000313" key="11">
    <source>
        <dbReference type="Proteomes" id="UP001201812"/>
    </source>
</evidence>
<name>A0AAD4MFM6_9BILA</name>
<keyword evidence="8" id="KW-0812">Transmembrane</keyword>
<evidence type="ECO:0000256" key="1">
    <source>
        <dbReference type="ARBA" id="ARBA00004414"/>
    </source>
</evidence>
<evidence type="ECO:0000256" key="3">
    <source>
        <dbReference type="ARBA" id="ARBA00004630"/>
    </source>
</evidence>
<feature type="transmembrane region" description="Helical" evidence="8">
    <location>
        <begin position="39"/>
        <end position="59"/>
    </location>
</feature>
<dbReference type="InterPro" id="IPR037519">
    <property type="entry name" value="LITAF_fam"/>
</dbReference>
<dbReference type="EMBL" id="JAKKPZ010000689">
    <property type="protein sequence ID" value="KAI1693004.1"/>
    <property type="molecule type" value="Genomic_DNA"/>
</dbReference>
<proteinExistence type="inferred from homology"/>
<comment type="similarity">
    <text evidence="4">Belongs to the CDIP1/LITAF family.</text>
</comment>
<evidence type="ECO:0000256" key="6">
    <source>
        <dbReference type="ARBA" id="ARBA00022833"/>
    </source>
</evidence>
<dbReference type="GO" id="GO:0008270">
    <property type="term" value="F:zinc ion binding"/>
    <property type="evidence" value="ECO:0007669"/>
    <property type="project" value="TreeGrafter"/>
</dbReference>
<keyword evidence="5" id="KW-0479">Metal-binding</keyword>
<dbReference type="SMART" id="SM00714">
    <property type="entry name" value="LITAF"/>
    <property type="match status" value="1"/>
</dbReference>
<keyword evidence="11" id="KW-1185">Reference proteome</keyword>
<feature type="domain" description="LITAF" evidence="9">
    <location>
        <begin position="1"/>
        <end position="81"/>
    </location>
</feature>
<evidence type="ECO:0000256" key="7">
    <source>
        <dbReference type="ARBA" id="ARBA00023136"/>
    </source>
</evidence>
<dbReference type="InterPro" id="IPR006629">
    <property type="entry name" value="LITAF"/>
</dbReference>
<dbReference type="GO" id="GO:0005765">
    <property type="term" value="C:lysosomal membrane"/>
    <property type="evidence" value="ECO:0007669"/>
    <property type="project" value="UniProtKB-SubCell"/>
</dbReference>
<accession>A0AAD4MFM6</accession>
<evidence type="ECO:0000313" key="10">
    <source>
        <dbReference type="EMBL" id="KAI1693004.1"/>
    </source>
</evidence>
<dbReference type="Pfam" id="PF10601">
    <property type="entry name" value="zf-LITAF-like"/>
    <property type="match status" value="1"/>
</dbReference>
<reference evidence="10" key="1">
    <citation type="submission" date="2022-01" db="EMBL/GenBank/DDBJ databases">
        <title>Genome Sequence Resource for Two Populations of Ditylenchus destructor, the Migratory Endoparasitic Phytonematode.</title>
        <authorList>
            <person name="Zhang H."/>
            <person name="Lin R."/>
            <person name="Xie B."/>
        </authorList>
    </citation>
    <scope>NUCLEOTIDE SEQUENCE</scope>
    <source>
        <strain evidence="10">BazhouSP</strain>
    </source>
</reference>
<gene>
    <name evidence="10" type="ORF">DdX_20889</name>
</gene>
<dbReference type="PROSITE" id="PS51837">
    <property type="entry name" value="LITAF"/>
    <property type="match status" value="1"/>
</dbReference>
<keyword evidence="8" id="KW-1133">Transmembrane helix</keyword>
<comment type="caution">
    <text evidence="10">The sequence shown here is derived from an EMBL/GenBank/DDBJ whole genome shotgun (WGS) entry which is preliminary data.</text>
</comment>
<sequence>MAAHVVVLGAPVGPDAVPMQCPSCHAQVVSSVNRRPGGFAWVMALLLCSVWCCCLPFFIDDCQDSYHNCPNCGAFLGKHRACCD</sequence>